<gene>
    <name evidence="2" type="ORF">GHT06_008412</name>
</gene>
<dbReference type="EMBL" id="WJBH02000001">
    <property type="protein sequence ID" value="KAI9564671.1"/>
    <property type="molecule type" value="Genomic_DNA"/>
</dbReference>
<evidence type="ECO:0000313" key="3">
    <source>
        <dbReference type="Proteomes" id="UP000820818"/>
    </source>
</evidence>
<evidence type="ECO:0000313" key="2">
    <source>
        <dbReference type="EMBL" id="KAI9564671.1"/>
    </source>
</evidence>
<reference evidence="2 3" key="1">
    <citation type="submission" date="2022-05" db="EMBL/GenBank/DDBJ databases">
        <title>A multi-omics perspective on studying reproductive biology in Daphnia sinensis.</title>
        <authorList>
            <person name="Jia J."/>
        </authorList>
    </citation>
    <scope>NUCLEOTIDE SEQUENCE [LARGE SCALE GENOMIC DNA]</scope>
    <source>
        <strain evidence="2 3">WSL</strain>
    </source>
</reference>
<keyword evidence="1" id="KW-0732">Signal</keyword>
<feature type="chain" id="PRO_5042206286" evidence="1">
    <location>
        <begin position="19"/>
        <end position="253"/>
    </location>
</feature>
<keyword evidence="3" id="KW-1185">Reference proteome</keyword>
<dbReference type="Proteomes" id="UP000820818">
    <property type="component" value="Linkage Group LG1"/>
</dbReference>
<evidence type="ECO:0000256" key="1">
    <source>
        <dbReference type="SAM" id="SignalP"/>
    </source>
</evidence>
<protein>
    <submittedName>
        <fullName evidence="2">Uncharacterized protein</fullName>
    </submittedName>
</protein>
<feature type="signal peptide" evidence="1">
    <location>
        <begin position="1"/>
        <end position="18"/>
    </location>
</feature>
<sequence length="253" mass="28883">MRSVLSLIAIALIATANTQIKESDESDFFQPNSYPYYNLGSVDPRQEMVTLSLVFPVRQTRPTIMEYSTSTSTLVCTKYVETPCSLRTSTIERPERPSRRPAWFIRRGRPSPVYPDMTEEREEDILLDEDVEQQFAIFPSAVQRVESTQLPRLPSREGRVADPQLVLMYGNRPQDIESGFRSGPFKPVSLPFNRRYVQSVASQNRQVFQNYWTVTRRATVTEITVSTSIPVCSKSGTIPQCAIEELNRKCSNQ</sequence>
<dbReference type="AlphaFoldDB" id="A0AAD5LL15"/>
<name>A0AAD5LL15_9CRUS</name>
<comment type="caution">
    <text evidence="2">The sequence shown here is derived from an EMBL/GenBank/DDBJ whole genome shotgun (WGS) entry which is preliminary data.</text>
</comment>
<proteinExistence type="predicted"/>
<accession>A0AAD5LL15</accession>
<organism evidence="2 3">
    <name type="scientific">Daphnia sinensis</name>
    <dbReference type="NCBI Taxonomy" id="1820382"/>
    <lineage>
        <taxon>Eukaryota</taxon>
        <taxon>Metazoa</taxon>
        <taxon>Ecdysozoa</taxon>
        <taxon>Arthropoda</taxon>
        <taxon>Crustacea</taxon>
        <taxon>Branchiopoda</taxon>
        <taxon>Diplostraca</taxon>
        <taxon>Cladocera</taxon>
        <taxon>Anomopoda</taxon>
        <taxon>Daphniidae</taxon>
        <taxon>Daphnia</taxon>
        <taxon>Daphnia similis group</taxon>
    </lineage>
</organism>